<gene>
    <name evidence="2" type="primary">ga16542</name>
    <name evidence="2" type="ORF">PR202_ga16542</name>
</gene>
<organism evidence="2 3">
    <name type="scientific">Eleusine coracana subsp. coracana</name>
    <dbReference type="NCBI Taxonomy" id="191504"/>
    <lineage>
        <taxon>Eukaryota</taxon>
        <taxon>Viridiplantae</taxon>
        <taxon>Streptophyta</taxon>
        <taxon>Embryophyta</taxon>
        <taxon>Tracheophyta</taxon>
        <taxon>Spermatophyta</taxon>
        <taxon>Magnoliopsida</taxon>
        <taxon>Liliopsida</taxon>
        <taxon>Poales</taxon>
        <taxon>Poaceae</taxon>
        <taxon>PACMAD clade</taxon>
        <taxon>Chloridoideae</taxon>
        <taxon>Cynodonteae</taxon>
        <taxon>Eleusininae</taxon>
        <taxon>Eleusine</taxon>
    </lineage>
</organism>
<evidence type="ECO:0000313" key="3">
    <source>
        <dbReference type="Proteomes" id="UP001054889"/>
    </source>
</evidence>
<feature type="region of interest" description="Disordered" evidence="1">
    <location>
        <begin position="35"/>
        <end position="60"/>
    </location>
</feature>
<proteinExistence type="predicted"/>
<dbReference type="Proteomes" id="UP001054889">
    <property type="component" value="Unassembled WGS sequence"/>
</dbReference>
<sequence>MTLPSPVVQSFARACILAPGASAVRLGRIGGQAGTGMSAATGVAAREPQAEHERRGGGQRWRAPLGAWARAALGLRPLHCSSLPNQWSTRGRSGRTRAAPAAAAQARSGGFSNGGRGELGRAQQWWRTAADAQTR</sequence>
<evidence type="ECO:0000256" key="1">
    <source>
        <dbReference type="SAM" id="MobiDB-lite"/>
    </source>
</evidence>
<comment type="caution">
    <text evidence="2">The sequence shown here is derived from an EMBL/GenBank/DDBJ whole genome shotgun (WGS) entry which is preliminary data.</text>
</comment>
<feature type="compositionally biased region" description="Low complexity" evidence="1">
    <location>
        <begin position="88"/>
        <end position="110"/>
    </location>
</feature>
<reference evidence="2" key="2">
    <citation type="submission" date="2021-12" db="EMBL/GenBank/DDBJ databases">
        <title>Resequencing data analysis of finger millet.</title>
        <authorList>
            <person name="Hatakeyama M."/>
            <person name="Aluri S."/>
            <person name="Balachadran M.T."/>
            <person name="Sivarajan S.R."/>
            <person name="Poveda L."/>
            <person name="Shimizu-Inatsugi R."/>
            <person name="Schlapbach R."/>
            <person name="Sreeman S.M."/>
            <person name="Shimizu K.K."/>
        </authorList>
    </citation>
    <scope>NUCLEOTIDE SEQUENCE</scope>
</reference>
<dbReference type="EMBL" id="BQKI01000007">
    <property type="protein sequence ID" value="GJM99445.1"/>
    <property type="molecule type" value="Genomic_DNA"/>
</dbReference>
<accession>A0AAV5CN06</accession>
<evidence type="ECO:0000313" key="2">
    <source>
        <dbReference type="EMBL" id="GJM99445.1"/>
    </source>
</evidence>
<reference evidence="2" key="1">
    <citation type="journal article" date="2018" name="DNA Res.">
        <title>Multiple hybrid de novo genome assembly of finger millet, an orphan allotetraploid crop.</title>
        <authorList>
            <person name="Hatakeyama M."/>
            <person name="Aluri S."/>
            <person name="Balachadran M.T."/>
            <person name="Sivarajan S.R."/>
            <person name="Patrignani A."/>
            <person name="Gruter S."/>
            <person name="Poveda L."/>
            <person name="Shimizu-Inatsugi R."/>
            <person name="Baeten J."/>
            <person name="Francoijs K.J."/>
            <person name="Nataraja K.N."/>
            <person name="Reddy Y.A.N."/>
            <person name="Phadnis S."/>
            <person name="Ravikumar R.L."/>
            <person name="Schlapbach R."/>
            <person name="Sreeman S.M."/>
            <person name="Shimizu K.K."/>
        </authorList>
    </citation>
    <scope>NUCLEOTIDE SEQUENCE</scope>
</reference>
<protein>
    <submittedName>
        <fullName evidence="2">Uncharacterized protein</fullName>
    </submittedName>
</protein>
<dbReference type="AlphaFoldDB" id="A0AAV5CN06"/>
<name>A0AAV5CN06_ELECO</name>
<keyword evidence="3" id="KW-1185">Reference proteome</keyword>
<feature type="region of interest" description="Disordered" evidence="1">
    <location>
        <begin position="83"/>
        <end position="135"/>
    </location>
</feature>